<proteinExistence type="predicted"/>
<dbReference type="PANTHER" id="PTHR34676:SF8">
    <property type="entry name" value="TRANSMEMBRANE PROTEIN"/>
    <property type="match status" value="1"/>
</dbReference>
<evidence type="ECO:0000313" key="3">
    <source>
        <dbReference type="Proteomes" id="UP000828251"/>
    </source>
</evidence>
<evidence type="ECO:0000256" key="1">
    <source>
        <dbReference type="SAM" id="MobiDB-lite"/>
    </source>
</evidence>
<dbReference type="AlphaFoldDB" id="A0A9D3UYS8"/>
<protein>
    <recommendedName>
        <fullName evidence="4">UBN2 domain-containing protein</fullName>
    </recommendedName>
</protein>
<keyword evidence="3" id="KW-1185">Reference proteome</keyword>
<organism evidence="2 3">
    <name type="scientific">Gossypium stocksii</name>
    <dbReference type="NCBI Taxonomy" id="47602"/>
    <lineage>
        <taxon>Eukaryota</taxon>
        <taxon>Viridiplantae</taxon>
        <taxon>Streptophyta</taxon>
        <taxon>Embryophyta</taxon>
        <taxon>Tracheophyta</taxon>
        <taxon>Spermatophyta</taxon>
        <taxon>Magnoliopsida</taxon>
        <taxon>eudicotyledons</taxon>
        <taxon>Gunneridae</taxon>
        <taxon>Pentapetalae</taxon>
        <taxon>rosids</taxon>
        <taxon>malvids</taxon>
        <taxon>Malvales</taxon>
        <taxon>Malvaceae</taxon>
        <taxon>Malvoideae</taxon>
        <taxon>Gossypium</taxon>
    </lineage>
</organism>
<comment type="caution">
    <text evidence="2">The sequence shown here is derived from an EMBL/GenBank/DDBJ whole genome shotgun (WGS) entry which is preliminary data.</text>
</comment>
<evidence type="ECO:0008006" key="4">
    <source>
        <dbReference type="Google" id="ProtNLM"/>
    </source>
</evidence>
<dbReference type="PANTHER" id="PTHR34676">
    <property type="entry name" value="DUF4219 DOMAIN-CONTAINING PROTEIN-RELATED"/>
    <property type="match status" value="1"/>
</dbReference>
<dbReference type="Proteomes" id="UP000828251">
    <property type="component" value="Unassembled WGS sequence"/>
</dbReference>
<sequence length="155" mass="18408">MEIREKLEVTHKGTSRVKESKISLIALDYELFKIKMEERINDIFDWSIDIFNGHKVFRKTYANKKIAKKILNSLPKSWEAKKVGVAFKSATHKKEDDSSNEDNDEEMTMFAIEFKKFMKLDKAKRPHITEFIKREPNDTDRAKNTTLRYRYSARK</sequence>
<feature type="region of interest" description="Disordered" evidence="1">
    <location>
        <begin position="132"/>
        <end position="155"/>
    </location>
</feature>
<dbReference type="EMBL" id="JAIQCV010000009">
    <property type="protein sequence ID" value="KAH1063904.1"/>
    <property type="molecule type" value="Genomic_DNA"/>
</dbReference>
<gene>
    <name evidence="2" type="ORF">J1N35_028891</name>
</gene>
<name>A0A9D3UYS8_9ROSI</name>
<accession>A0A9D3UYS8</accession>
<evidence type="ECO:0000313" key="2">
    <source>
        <dbReference type="EMBL" id="KAH1063904.1"/>
    </source>
</evidence>
<reference evidence="2 3" key="1">
    <citation type="journal article" date="2021" name="Plant Biotechnol. J.">
        <title>Multi-omics assisted identification of the key and species-specific regulatory components of drought-tolerant mechanisms in Gossypium stocksii.</title>
        <authorList>
            <person name="Yu D."/>
            <person name="Ke L."/>
            <person name="Zhang D."/>
            <person name="Wu Y."/>
            <person name="Sun Y."/>
            <person name="Mei J."/>
            <person name="Sun J."/>
            <person name="Sun Y."/>
        </authorList>
    </citation>
    <scope>NUCLEOTIDE SEQUENCE [LARGE SCALE GENOMIC DNA]</scope>
    <source>
        <strain evidence="3">cv. E1</strain>
        <tissue evidence="2">Leaf</tissue>
    </source>
</reference>
<feature type="compositionally biased region" description="Basic and acidic residues" evidence="1">
    <location>
        <begin position="132"/>
        <end position="143"/>
    </location>
</feature>